<dbReference type="AlphaFoldDB" id="A0A420EA58"/>
<comment type="caution">
    <text evidence="1">The sequence shown here is derived from an EMBL/GenBank/DDBJ whole genome shotgun (WGS) entry which is preliminary data.</text>
</comment>
<dbReference type="Proteomes" id="UP000284395">
    <property type="component" value="Unassembled WGS sequence"/>
</dbReference>
<organism evidence="1 2">
    <name type="scientific">Altericroceibacterium spongiae</name>
    <dbReference type="NCBI Taxonomy" id="2320269"/>
    <lineage>
        <taxon>Bacteria</taxon>
        <taxon>Pseudomonadati</taxon>
        <taxon>Pseudomonadota</taxon>
        <taxon>Alphaproteobacteria</taxon>
        <taxon>Sphingomonadales</taxon>
        <taxon>Erythrobacteraceae</taxon>
        <taxon>Altericroceibacterium</taxon>
    </lineage>
</organism>
<evidence type="ECO:0008006" key="3">
    <source>
        <dbReference type="Google" id="ProtNLM"/>
    </source>
</evidence>
<gene>
    <name evidence="1" type="ORF">D6851_16575</name>
</gene>
<dbReference type="RefSeq" id="WP_120326018.1">
    <property type="nucleotide sequence ID" value="NZ_RAPF01000015.1"/>
</dbReference>
<accession>A0A420EA58</accession>
<evidence type="ECO:0000313" key="2">
    <source>
        <dbReference type="Proteomes" id="UP000284395"/>
    </source>
</evidence>
<dbReference type="EMBL" id="RAPF01000015">
    <property type="protein sequence ID" value="RKF17564.1"/>
    <property type="molecule type" value="Genomic_DNA"/>
</dbReference>
<evidence type="ECO:0000313" key="1">
    <source>
        <dbReference type="EMBL" id="RKF17564.1"/>
    </source>
</evidence>
<name>A0A420EA58_9SPHN</name>
<proteinExistence type="predicted"/>
<keyword evidence="2" id="KW-1185">Reference proteome</keyword>
<sequence>MNNKSRVLISIRLEPEIAPDIESLVESTKQWRTDLINSLLKIAIGQTKRGVSIDLERCLLMMECMYITLTAHLAEENPELLERIVQLGKEQVAEHHA</sequence>
<protein>
    <recommendedName>
        <fullName evidence="3">Ribbon-helix-helix protein, CopG family</fullName>
    </recommendedName>
</protein>
<reference evidence="1 2" key="1">
    <citation type="submission" date="2018-09" db="EMBL/GenBank/DDBJ databases">
        <title>Altererythrobacter spongiae sp. nov., isolated from a marine sponge.</title>
        <authorList>
            <person name="Zhuang L."/>
            <person name="Luo L."/>
        </authorList>
    </citation>
    <scope>NUCLEOTIDE SEQUENCE [LARGE SCALE GENOMIC DNA]</scope>
    <source>
        <strain evidence="1 2">HN-Y73</strain>
    </source>
</reference>